<evidence type="ECO:0000256" key="4">
    <source>
        <dbReference type="ARBA" id="ARBA00023136"/>
    </source>
</evidence>
<feature type="transmembrane region" description="Helical" evidence="5">
    <location>
        <begin position="20"/>
        <end position="40"/>
    </location>
</feature>
<dbReference type="RefSeq" id="WP_274267155.1">
    <property type="nucleotide sequence ID" value="NZ_CP117880.1"/>
</dbReference>
<dbReference type="InterPro" id="IPR022764">
    <property type="entry name" value="Peptidase_S54_rhomboid_dom"/>
</dbReference>
<dbReference type="SUPFAM" id="SSF144091">
    <property type="entry name" value="Rhomboid-like"/>
    <property type="match status" value="1"/>
</dbReference>
<sequence length="291" mass="32485">MKESALKTFWRDTYKGQSPVPFIISVQVGLFVLIHIFDLLQEIGITQLSLYSITVEKLSLPLSFHTFITQPWSLATYSFLYTNIFQLLFDCLWLFWIGSMFMNFLNRRQFLFVYSSAIVGGGLLYLGIGTIPGFGSLISPIYTSASFALGAMFAALATLVPRSEVRLLLIGNISLKTLAIAYIVLAAIFIAMANKPAAISFLLAACWGFAYTKALQNGNDYSLLFNLKKRSKLKIVHKSKSGVSSYAYRHQSDLPNQDEVDEILDKISVGGYESLTSQEKEVLFKASKGER</sequence>
<dbReference type="GO" id="GO:0008233">
    <property type="term" value="F:peptidase activity"/>
    <property type="evidence" value="ECO:0007669"/>
    <property type="project" value="UniProtKB-KW"/>
</dbReference>
<evidence type="ECO:0000256" key="1">
    <source>
        <dbReference type="ARBA" id="ARBA00004141"/>
    </source>
</evidence>
<keyword evidence="8" id="KW-0378">Hydrolase</keyword>
<dbReference type="GO" id="GO:0006508">
    <property type="term" value="P:proteolysis"/>
    <property type="evidence" value="ECO:0007669"/>
    <property type="project" value="UniProtKB-KW"/>
</dbReference>
<dbReference type="Proteomes" id="UP001221558">
    <property type="component" value="Chromosome"/>
</dbReference>
<keyword evidence="9" id="KW-1185">Reference proteome</keyword>
<reference evidence="8 9" key="1">
    <citation type="submission" date="2023-02" db="EMBL/GenBank/DDBJ databases">
        <title>Genome sequence of Sphingobacterium sp. KACC 22765.</title>
        <authorList>
            <person name="Kim S."/>
            <person name="Heo J."/>
            <person name="Kwon S.-W."/>
        </authorList>
    </citation>
    <scope>NUCLEOTIDE SEQUENCE [LARGE SCALE GENOMIC DNA]</scope>
    <source>
        <strain evidence="8 9">KACC 22765</strain>
    </source>
</reference>
<accession>A0ABY7WFM0</accession>
<comment type="subcellular location">
    <subcellularLocation>
        <location evidence="1">Membrane</location>
        <topology evidence="1">Multi-pass membrane protein</topology>
    </subcellularLocation>
</comment>
<dbReference type="InterPro" id="IPR035952">
    <property type="entry name" value="Rhomboid-like_sf"/>
</dbReference>
<evidence type="ECO:0000256" key="2">
    <source>
        <dbReference type="ARBA" id="ARBA00022692"/>
    </source>
</evidence>
<evidence type="ECO:0000313" key="8">
    <source>
        <dbReference type="EMBL" id="WDF68422.1"/>
    </source>
</evidence>
<keyword evidence="3 5" id="KW-1133">Transmembrane helix</keyword>
<feature type="transmembrane region" description="Helical" evidence="5">
    <location>
        <begin position="110"/>
        <end position="128"/>
    </location>
</feature>
<feature type="transmembrane region" description="Helical" evidence="5">
    <location>
        <begin position="79"/>
        <end position="98"/>
    </location>
</feature>
<feature type="domain" description="DUF6576" evidence="7">
    <location>
        <begin position="256"/>
        <end position="288"/>
    </location>
</feature>
<keyword evidence="4 5" id="KW-0472">Membrane</keyword>
<dbReference type="EMBL" id="CP117880">
    <property type="protein sequence ID" value="WDF68422.1"/>
    <property type="molecule type" value="Genomic_DNA"/>
</dbReference>
<dbReference type="Pfam" id="PF01694">
    <property type="entry name" value="Rhomboid"/>
    <property type="match status" value="1"/>
</dbReference>
<name>A0ABY7WFM0_9SPHI</name>
<keyword evidence="8" id="KW-0645">Protease</keyword>
<protein>
    <submittedName>
        <fullName evidence="8">Rhomboid family intramembrane serine protease</fullName>
        <ecNumber evidence="8">3.4.21.105</ecNumber>
    </submittedName>
</protein>
<proteinExistence type="predicted"/>
<evidence type="ECO:0000259" key="7">
    <source>
        <dbReference type="Pfam" id="PF20216"/>
    </source>
</evidence>
<evidence type="ECO:0000256" key="3">
    <source>
        <dbReference type="ARBA" id="ARBA00022989"/>
    </source>
</evidence>
<organism evidence="8 9">
    <name type="scientific">Sphingobacterium oryzagri</name>
    <dbReference type="NCBI Taxonomy" id="3025669"/>
    <lineage>
        <taxon>Bacteria</taxon>
        <taxon>Pseudomonadati</taxon>
        <taxon>Bacteroidota</taxon>
        <taxon>Sphingobacteriia</taxon>
        <taxon>Sphingobacteriales</taxon>
        <taxon>Sphingobacteriaceae</taxon>
        <taxon>Sphingobacterium</taxon>
    </lineage>
</organism>
<dbReference type="Gene3D" id="1.20.1540.10">
    <property type="entry name" value="Rhomboid-like"/>
    <property type="match status" value="1"/>
</dbReference>
<keyword evidence="2 5" id="KW-0812">Transmembrane</keyword>
<dbReference type="EC" id="3.4.21.105" evidence="8"/>
<evidence type="ECO:0000259" key="6">
    <source>
        <dbReference type="Pfam" id="PF01694"/>
    </source>
</evidence>
<gene>
    <name evidence="8" type="ORF">PQ465_19270</name>
</gene>
<evidence type="ECO:0000256" key="5">
    <source>
        <dbReference type="SAM" id="Phobius"/>
    </source>
</evidence>
<feature type="transmembrane region" description="Helical" evidence="5">
    <location>
        <begin position="140"/>
        <end position="160"/>
    </location>
</feature>
<dbReference type="Pfam" id="PF20216">
    <property type="entry name" value="DUF6576"/>
    <property type="match status" value="1"/>
</dbReference>
<feature type="domain" description="Peptidase S54 rhomboid" evidence="6">
    <location>
        <begin position="70"/>
        <end position="213"/>
    </location>
</feature>
<dbReference type="InterPro" id="IPR046483">
    <property type="entry name" value="DUF6576"/>
</dbReference>
<feature type="transmembrane region" description="Helical" evidence="5">
    <location>
        <begin position="167"/>
        <end position="191"/>
    </location>
</feature>
<evidence type="ECO:0000313" key="9">
    <source>
        <dbReference type="Proteomes" id="UP001221558"/>
    </source>
</evidence>